<organism evidence="1 2">
    <name type="scientific">Pichia californica</name>
    <dbReference type="NCBI Taxonomy" id="460514"/>
    <lineage>
        <taxon>Eukaryota</taxon>
        <taxon>Fungi</taxon>
        <taxon>Dikarya</taxon>
        <taxon>Ascomycota</taxon>
        <taxon>Saccharomycotina</taxon>
        <taxon>Pichiomycetes</taxon>
        <taxon>Pichiales</taxon>
        <taxon>Pichiaceae</taxon>
        <taxon>Pichia</taxon>
    </lineage>
</organism>
<dbReference type="AlphaFoldDB" id="A0A9P6WFP4"/>
<keyword evidence="2" id="KW-1185">Reference proteome</keyword>
<accession>A0A9P6WFP4</accession>
<feature type="non-terminal residue" evidence="1">
    <location>
        <position position="1"/>
    </location>
</feature>
<comment type="caution">
    <text evidence="1">The sequence shown here is derived from an EMBL/GenBank/DDBJ whole genome shotgun (WGS) entry which is preliminary data.</text>
</comment>
<gene>
    <name evidence="1" type="ORF">C6P40_004594</name>
</gene>
<name>A0A9P6WFP4_9ASCO</name>
<proteinExistence type="predicted"/>
<evidence type="ECO:0000313" key="1">
    <source>
        <dbReference type="EMBL" id="KAG0686290.1"/>
    </source>
</evidence>
<dbReference type="Proteomes" id="UP000697127">
    <property type="component" value="Unassembled WGS sequence"/>
</dbReference>
<evidence type="ECO:0000313" key="2">
    <source>
        <dbReference type="Proteomes" id="UP000697127"/>
    </source>
</evidence>
<reference evidence="1" key="1">
    <citation type="submission" date="2020-11" db="EMBL/GenBank/DDBJ databases">
        <title>Kefir isolates.</title>
        <authorList>
            <person name="Marcisauskas S."/>
            <person name="Kim Y."/>
            <person name="Blasche S."/>
        </authorList>
    </citation>
    <scope>NUCLEOTIDE SEQUENCE</scope>
    <source>
        <strain evidence="1">Olga-1</strain>
    </source>
</reference>
<dbReference type="EMBL" id="PUHW01000646">
    <property type="protein sequence ID" value="KAG0686290.1"/>
    <property type="molecule type" value="Genomic_DNA"/>
</dbReference>
<sequence length="288" mass="33712">MSEERNSPNSETSNSIIISEFVIQNVGENSDRTINENENIDRTVNENENNTLLNNLTDSNVKEEVDYETKVLKKSPPFVKKVETWGKKLESRISNCQKHIEVYNERLNIPSWMSDIENYYKLMTREPETKCLMNKMLKVMTFNDLDEITDFEKKKTTYNIESGMLFEHGWYLLNMGCCKEGNKVACKPLNDIMGYFSCKKISETTNKTISTVRWLNDDNNRISVEAIKWSINEMFEPIKGFTTTLRDEEVKSDKIENVSFRNDENESFEELIKSDKIENSSFRNDENE</sequence>
<protein>
    <submittedName>
        <fullName evidence="1">Uncharacterized protein</fullName>
    </submittedName>
</protein>